<comment type="cofactor">
    <cofactor evidence="6">
        <name>Zn(2+)</name>
        <dbReference type="ChEBI" id="CHEBI:29105"/>
    </cofactor>
    <text evidence="6">Binds 2 Zn(2+) ions per subunit.</text>
</comment>
<dbReference type="GO" id="GO:0004151">
    <property type="term" value="F:dihydroorotase activity"/>
    <property type="evidence" value="ECO:0007669"/>
    <property type="project" value="UniProtKB-UniRule"/>
</dbReference>
<dbReference type="InterPro" id="IPR002195">
    <property type="entry name" value="Dihydroorotase_CS"/>
</dbReference>
<keyword evidence="9" id="KW-1185">Reference proteome</keyword>
<dbReference type="PANTHER" id="PTHR43668">
    <property type="entry name" value="ALLANTOINASE"/>
    <property type="match status" value="1"/>
</dbReference>
<dbReference type="Pfam" id="PF12890">
    <property type="entry name" value="DHOase"/>
    <property type="match status" value="1"/>
</dbReference>
<dbReference type="GO" id="GO:0044205">
    <property type="term" value="P:'de novo' UMP biosynthetic process"/>
    <property type="evidence" value="ECO:0007669"/>
    <property type="project" value="UniProtKB-UniRule"/>
</dbReference>
<sequence>MLVIKNGNVLVEDTLKKVDILIDEGKIVKIAENIEGDHETIDASGLTVLPGLVDVHVHLREPGHAQKETIKTGTKAAAAGGFTTVLCMPNVIPFPDNVEDVKNYLELIHDQSVVNTYPYACITKKEAGKEVVDMHALKALGIHWFSDDGVGVANDEIMKEAMTKANQEDVMIVAHTEDMSYRKPGACVHESEITKAKGWLGIPSACESAQLIRDLEIVKECKNAYHACHISAKESVEALKKAKNDGLNVSGEVTAHHLLLEDKDVQGPNWKMNPPLRSHEDRMSLIEGLENGSLDIIANDHAPHTAQEKNQPMDKAPFGIVSLETSFALLYTEFVVNQKRWSLQQLVNWMSKAPAKRFKLDDIGEIKEGNDADIILVDMNHEYTIDASKFESMGKNTPFDGWKVACQIKQTFVKGKEVWKKEA</sequence>
<accession>A0A1Y4M2H9</accession>
<dbReference type="EMBL" id="NFKM01000003">
    <property type="protein sequence ID" value="OUP61531.1"/>
    <property type="molecule type" value="Genomic_DNA"/>
</dbReference>
<dbReference type="GO" id="GO:0005737">
    <property type="term" value="C:cytoplasm"/>
    <property type="evidence" value="ECO:0007669"/>
    <property type="project" value="TreeGrafter"/>
</dbReference>
<comment type="caution">
    <text evidence="8">The sequence shown here is derived from an EMBL/GenBank/DDBJ whole genome shotgun (WGS) entry which is preliminary data.</text>
</comment>
<dbReference type="Gene3D" id="2.30.40.10">
    <property type="entry name" value="Urease, subunit C, domain 1"/>
    <property type="match status" value="1"/>
</dbReference>
<dbReference type="CDD" id="cd01317">
    <property type="entry name" value="DHOase_IIa"/>
    <property type="match status" value="1"/>
</dbReference>
<comment type="similarity">
    <text evidence="2 6">Belongs to the metallo-dependent hydrolases superfamily. DHOase family. Class I DHOase subfamily.</text>
</comment>
<feature type="binding site" evidence="6">
    <location>
        <position position="229"/>
    </location>
    <ligand>
        <name>Zn(2+)</name>
        <dbReference type="ChEBI" id="CHEBI:29105"/>
        <label>2</label>
    </ligand>
</feature>
<evidence type="ECO:0000256" key="1">
    <source>
        <dbReference type="ARBA" id="ARBA00002368"/>
    </source>
</evidence>
<evidence type="ECO:0000259" key="7">
    <source>
        <dbReference type="Pfam" id="PF12890"/>
    </source>
</evidence>
<dbReference type="Gene3D" id="3.20.20.140">
    <property type="entry name" value="Metal-dependent hydrolases"/>
    <property type="match status" value="1"/>
</dbReference>
<feature type="binding site" evidence="6">
    <location>
        <position position="300"/>
    </location>
    <ligand>
        <name>Zn(2+)</name>
        <dbReference type="ChEBI" id="CHEBI:29105"/>
        <label>1</label>
    </ligand>
</feature>
<dbReference type="InterPro" id="IPR004722">
    <property type="entry name" value="DHOase"/>
</dbReference>
<feature type="binding site" evidence="6">
    <location>
        <position position="90"/>
    </location>
    <ligand>
        <name>substrate</name>
    </ligand>
</feature>
<dbReference type="InterPro" id="IPR024403">
    <property type="entry name" value="DHOase_cat"/>
</dbReference>
<evidence type="ECO:0000256" key="6">
    <source>
        <dbReference type="HAMAP-Rule" id="MF_00220"/>
    </source>
</evidence>
<comment type="function">
    <text evidence="1 6">Catalyzes the reversible cyclization of carbamoyl aspartate to dihydroorotate.</text>
</comment>
<protein>
    <recommendedName>
        <fullName evidence="6">Dihydroorotase</fullName>
        <shortName evidence="6">DHOase</shortName>
        <ecNumber evidence="6">3.5.2.3</ecNumber>
    </recommendedName>
</protein>
<name>A0A1Y4M2H9_9FIRM</name>
<dbReference type="UniPathway" id="UPA00070">
    <property type="reaction ID" value="UER00117"/>
</dbReference>
<feature type="binding site" evidence="6">
    <location>
        <position position="56"/>
    </location>
    <ligand>
        <name>Zn(2+)</name>
        <dbReference type="ChEBI" id="CHEBI:29105"/>
        <label>1</label>
    </ligand>
</feature>
<evidence type="ECO:0000313" key="8">
    <source>
        <dbReference type="EMBL" id="OUP61531.1"/>
    </source>
</evidence>
<dbReference type="GO" id="GO:0006145">
    <property type="term" value="P:purine nucleobase catabolic process"/>
    <property type="evidence" value="ECO:0007669"/>
    <property type="project" value="TreeGrafter"/>
</dbReference>
<comment type="catalytic activity">
    <reaction evidence="6">
        <text>(S)-dihydroorotate + H2O = N-carbamoyl-L-aspartate + H(+)</text>
        <dbReference type="Rhea" id="RHEA:24296"/>
        <dbReference type="ChEBI" id="CHEBI:15377"/>
        <dbReference type="ChEBI" id="CHEBI:15378"/>
        <dbReference type="ChEBI" id="CHEBI:30864"/>
        <dbReference type="ChEBI" id="CHEBI:32814"/>
        <dbReference type="EC" id="3.5.2.3"/>
    </reaction>
</comment>
<dbReference type="SUPFAM" id="SSF51556">
    <property type="entry name" value="Metallo-dependent hydrolases"/>
    <property type="match status" value="1"/>
</dbReference>
<keyword evidence="6" id="KW-0862">Zinc</keyword>
<dbReference type="Proteomes" id="UP000195447">
    <property type="component" value="Unassembled WGS sequence"/>
</dbReference>
<gene>
    <name evidence="6" type="primary">pyrC</name>
    <name evidence="8" type="ORF">B5F14_02770</name>
</gene>
<keyword evidence="4 6" id="KW-0378">Hydrolase</keyword>
<keyword evidence="3 6" id="KW-0479">Metal-binding</keyword>
<evidence type="ECO:0000256" key="5">
    <source>
        <dbReference type="ARBA" id="ARBA00022975"/>
    </source>
</evidence>
<dbReference type="NCBIfam" id="TIGR00857">
    <property type="entry name" value="pyrC_multi"/>
    <property type="match status" value="1"/>
</dbReference>
<feature type="binding site" evidence="6">
    <location>
        <begin position="58"/>
        <end position="60"/>
    </location>
    <ligand>
        <name>substrate</name>
    </ligand>
</feature>
<organism evidence="8 9">
    <name type="scientific">Faecalitalea cylindroides</name>
    <dbReference type="NCBI Taxonomy" id="39483"/>
    <lineage>
        <taxon>Bacteria</taxon>
        <taxon>Bacillati</taxon>
        <taxon>Bacillota</taxon>
        <taxon>Erysipelotrichia</taxon>
        <taxon>Erysipelotrichales</taxon>
        <taxon>Erysipelotrichaceae</taxon>
        <taxon>Faecalitalea</taxon>
    </lineage>
</organism>
<keyword evidence="5 6" id="KW-0665">Pyrimidine biosynthesis</keyword>
<feature type="binding site" evidence="6">
    <location>
        <position position="273"/>
    </location>
    <ligand>
        <name>substrate</name>
    </ligand>
</feature>
<feature type="binding site" evidence="6">
    <location>
        <position position="148"/>
    </location>
    <ligand>
        <name>Zn(2+)</name>
        <dbReference type="ChEBI" id="CHEBI:29105"/>
        <label>1</label>
    </ligand>
</feature>
<evidence type="ECO:0000256" key="2">
    <source>
        <dbReference type="ARBA" id="ARBA00010286"/>
    </source>
</evidence>
<dbReference type="SUPFAM" id="SSF51338">
    <property type="entry name" value="Composite domain of metallo-dependent hydrolases"/>
    <property type="match status" value="1"/>
</dbReference>
<dbReference type="AlphaFoldDB" id="A0A1Y4M2H9"/>
<dbReference type="HAMAP" id="MF_00220_B">
    <property type="entry name" value="PyrC_classI_B"/>
    <property type="match status" value="1"/>
</dbReference>
<feature type="active site" evidence="6">
    <location>
        <position position="300"/>
    </location>
</feature>
<feature type="binding site" evidence="6">
    <location>
        <position position="58"/>
    </location>
    <ligand>
        <name>Zn(2+)</name>
        <dbReference type="ChEBI" id="CHEBI:29105"/>
        <label>1</label>
    </ligand>
</feature>
<feature type="binding site" evidence="6">
    <location>
        <position position="148"/>
    </location>
    <ligand>
        <name>Zn(2+)</name>
        <dbReference type="ChEBI" id="CHEBI:29105"/>
        <label>2</label>
    </ligand>
</feature>
<dbReference type="PANTHER" id="PTHR43668:SF2">
    <property type="entry name" value="ALLANTOINASE"/>
    <property type="match status" value="1"/>
</dbReference>
<dbReference type="EC" id="3.5.2.3" evidence="6"/>
<dbReference type="PROSITE" id="PS00482">
    <property type="entry name" value="DIHYDROOROTASE_1"/>
    <property type="match status" value="1"/>
</dbReference>
<evidence type="ECO:0000313" key="9">
    <source>
        <dbReference type="Proteomes" id="UP000195447"/>
    </source>
</evidence>
<dbReference type="GO" id="GO:0004038">
    <property type="term" value="F:allantoinase activity"/>
    <property type="evidence" value="ECO:0007669"/>
    <property type="project" value="TreeGrafter"/>
</dbReference>
<reference evidence="9" key="1">
    <citation type="submission" date="2017-04" db="EMBL/GenBank/DDBJ databases">
        <title>Function of individual gut microbiota members based on whole genome sequencing of pure cultures obtained from chicken caecum.</title>
        <authorList>
            <person name="Medvecky M."/>
            <person name="Cejkova D."/>
            <person name="Polansky O."/>
            <person name="Karasova D."/>
            <person name="Kubasova T."/>
            <person name="Cizek A."/>
            <person name="Rychlik I."/>
        </authorList>
    </citation>
    <scope>NUCLEOTIDE SEQUENCE [LARGE SCALE GENOMIC DNA]</scope>
    <source>
        <strain evidence="9">An178</strain>
    </source>
</reference>
<evidence type="ECO:0000256" key="3">
    <source>
        <dbReference type="ARBA" id="ARBA00022723"/>
    </source>
</evidence>
<evidence type="ECO:0000256" key="4">
    <source>
        <dbReference type="ARBA" id="ARBA00022801"/>
    </source>
</evidence>
<dbReference type="InterPro" id="IPR050138">
    <property type="entry name" value="DHOase/Allantoinase_Hydrolase"/>
</dbReference>
<feature type="binding site" evidence="6">
    <location>
        <position position="175"/>
    </location>
    <ligand>
        <name>Zn(2+)</name>
        <dbReference type="ChEBI" id="CHEBI:29105"/>
        <label>2</label>
    </ligand>
</feature>
<dbReference type="InterPro" id="IPR032466">
    <property type="entry name" value="Metal_Hydrolase"/>
</dbReference>
<dbReference type="InterPro" id="IPR011059">
    <property type="entry name" value="Metal-dep_hydrolase_composite"/>
</dbReference>
<dbReference type="RefSeq" id="WP_087158289.1">
    <property type="nucleotide sequence ID" value="NZ_JADNEE010000022.1"/>
</dbReference>
<dbReference type="GO" id="GO:0008270">
    <property type="term" value="F:zinc ion binding"/>
    <property type="evidence" value="ECO:0007669"/>
    <property type="project" value="UniProtKB-UniRule"/>
</dbReference>
<feature type="binding site" evidence="6">
    <location>
        <begin position="318"/>
        <end position="319"/>
    </location>
    <ligand>
        <name>substrate</name>
    </ligand>
</feature>
<feature type="binding site" evidence="6">
    <location>
        <position position="304"/>
    </location>
    <ligand>
        <name>substrate</name>
    </ligand>
</feature>
<proteinExistence type="inferred from homology"/>
<comment type="pathway">
    <text evidence="6">Pyrimidine metabolism; UMP biosynthesis via de novo pathway; (S)-dihydroorotate from bicarbonate: step 3/3.</text>
</comment>
<feature type="domain" description="Dihydroorotase catalytic" evidence="7">
    <location>
        <begin position="48"/>
        <end position="235"/>
    </location>
</feature>